<keyword evidence="2" id="KW-1185">Reference proteome</keyword>
<proteinExistence type="predicted"/>
<evidence type="ECO:0000313" key="1">
    <source>
        <dbReference type="EMBL" id="REC79470.1"/>
    </source>
</evidence>
<dbReference type="OrthoDB" id="1232992at2"/>
<evidence type="ECO:0000313" key="2">
    <source>
        <dbReference type="Proteomes" id="UP000257030"/>
    </source>
</evidence>
<sequence length="276" mass="32145">MEYINFKTLSNKKYLVNIISNMLLNGMVSETEVELRWMLTLKEIGSHYYTFELITLDHRMVKADNMGYIEIHKVVTQLQKALNEITFTVDKQGKLLQVKNLEQIKERWEDVKAETIEYNKANTSLVELFKIQDEAFEKIGGVDAMVKAMEFFDIFLNNIYGRDFFGRIKKTIPNLFRSGSIPFEVKYDGNKSQDKENIYNIKIDGYPNIVAENHLKDLYGGFPILDFDALKPVYLYNAQYNIDLLSGFIIDGEVNFSEAINDKFGGEVHYKIKQYE</sequence>
<comment type="caution">
    <text evidence="1">The sequence shown here is derived from an EMBL/GenBank/DDBJ whole genome shotgun (WGS) entry which is preliminary data.</text>
</comment>
<dbReference type="AlphaFoldDB" id="A0A3D9DN61"/>
<dbReference type="EMBL" id="QNUH01000004">
    <property type="protein sequence ID" value="REC79470.1"/>
    <property type="molecule type" value="Genomic_DNA"/>
</dbReference>
<reference evidence="1 2" key="1">
    <citation type="journal article" date="2010" name="Syst. Appl. Microbiol.">
        <title>Four new species of Chryseobacterium from the rhizosphere of coastal sand dune plants, Chryseobacterium elymi sp. nov., Chryseobacterium hagamense sp. nov., Chryseobacterium lathyri sp. nov. and Chryseobacterium rhizosphaerae sp. nov.</title>
        <authorList>
            <person name="Cho S.H."/>
            <person name="Lee K.S."/>
            <person name="Shin D.S."/>
            <person name="Han J.H."/>
            <person name="Park K.S."/>
            <person name="Lee C.H."/>
            <person name="Park K.H."/>
            <person name="Kim S.B."/>
        </authorList>
    </citation>
    <scope>NUCLEOTIDE SEQUENCE [LARGE SCALE GENOMIC DNA]</scope>
    <source>
        <strain evidence="1 2">KCTC 22547</strain>
    </source>
</reference>
<dbReference type="Proteomes" id="UP000257030">
    <property type="component" value="Unassembled WGS sequence"/>
</dbReference>
<name>A0A3D9DN61_9FLAO</name>
<protein>
    <submittedName>
        <fullName evidence="1">Uncharacterized protein</fullName>
    </submittedName>
</protein>
<accession>A0A3D9DN61</accession>
<gene>
    <name evidence="1" type="ORF">DRF60_06500</name>
</gene>
<dbReference type="RefSeq" id="WP_116011289.1">
    <property type="nucleotide sequence ID" value="NZ_QNUH01000004.1"/>
</dbReference>
<organism evidence="1 2">
    <name type="scientific">Chryseobacterium elymi</name>
    <dbReference type="NCBI Taxonomy" id="395936"/>
    <lineage>
        <taxon>Bacteria</taxon>
        <taxon>Pseudomonadati</taxon>
        <taxon>Bacteroidota</taxon>
        <taxon>Flavobacteriia</taxon>
        <taxon>Flavobacteriales</taxon>
        <taxon>Weeksellaceae</taxon>
        <taxon>Chryseobacterium group</taxon>
        <taxon>Chryseobacterium</taxon>
    </lineage>
</organism>